<dbReference type="InterPro" id="IPR000524">
    <property type="entry name" value="Tscrpt_reg_HTH_GntR"/>
</dbReference>
<dbReference type="CDD" id="cd07377">
    <property type="entry name" value="WHTH_GntR"/>
    <property type="match status" value="1"/>
</dbReference>
<dbReference type="GO" id="GO:0045892">
    <property type="term" value="P:negative regulation of DNA-templated transcription"/>
    <property type="evidence" value="ECO:0007669"/>
    <property type="project" value="TreeGrafter"/>
</dbReference>
<dbReference type="InterPro" id="IPR011663">
    <property type="entry name" value="UTRA"/>
</dbReference>
<evidence type="ECO:0000256" key="2">
    <source>
        <dbReference type="ARBA" id="ARBA00023125"/>
    </source>
</evidence>
<dbReference type="OrthoDB" id="7334968at2"/>
<keyword evidence="3" id="KW-0804">Transcription</keyword>
<dbReference type="InterPro" id="IPR028978">
    <property type="entry name" value="Chorismate_lyase_/UTRA_dom_sf"/>
</dbReference>
<protein>
    <submittedName>
        <fullName evidence="6">GntR family transcriptional regulator</fullName>
    </submittedName>
</protein>
<gene>
    <name evidence="6" type="ORF">C8N35_10762</name>
</gene>
<dbReference type="PANTHER" id="PTHR44846:SF1">
    <property type="entry name" value="MANNOSYL-D-GLYCERATE TRANSPORT_METABOLISM SYSTEM REPRESSOR MNGR-RELATED"/>
    <property type="match status" value="1"/>
</dbReference>
<dbReference type="SMART" id="SM00345">
    <property type="entry name" value="HTH_GNTR"/>
    <property type="match status" value="1"/>
</dbReference>
<dbReference type="Proteomes" id="UP000244081">
    <property type="component" value="Unassembled WGS sequence"/>
</dbReference>
<feature type="region of interest" description="Disordered" evidence="4">
    <location>
        <begin position="1"/>
        <end position="29"/>
    </location>
</feature>
<evidence type="ECO:0000313" key="7">
    <source>
        <dbReference type="Proteomes" id="UP000244081"/>
    </source>
</evidence>
<dbReference type="GO" id="GO:0003677">
    <property type="term" value="F:DNA binding"/>
    <property type="evidence" value="ECO:0007669"/>
    <property type="project" value="UniProtKB-KW"/>
</dbReference>
<dbReference type="Pfam" id="PF00392">
    <property type="entry name" value="GntR"/>
    <property type="match status" value="1"/>
</dbReference>
<dbReference type="PRINTS" id="PR00035">
    <property type="entry name" value="HTHGNTR"/>
</dbReference>
<dbReference type="Gene3D" id="1.10.10.10">
    <property type="entry name" value="Winged helix-like DNA-binding domain superfamily/Winged helix DNA-binding domain"/>
    <property type="match status" value="1"/>
</dbReference>
<dbReference type="PANTHER" id="PTHR44846">
    <property type="entry name" value="MANNOSYL-D-GLYCERATE TRANSPORT/METABOLISM SYSTEM REPRESSOR MNGR-RELATED"/>
    <property type="match status" value="1"/>
</dbReference>
<dbReference type="Pfam" id="PF07702">
    <property type="entry name" value="UTRA"/>
    <property type="match status" value="1"/>
</dbReference>
<dbReference type="Gene3D" id="3.40.1410.10">
    <property type="entry name" value="Chorismate lyase-like"/>
    <property type="match status" value="1"/>
</dbReference>
<dbReference type="EMBL" id="QAYG01000007">
    <property type="protein sequence ID" value="PTW59349.1"/>
    <property type="molecule type" value="Genomic_DNA"/>
</dbReference>
<comment type="caution">
    <text evidence="6">The sequence shown here is derived from an EMBL/GenBank/DDBJ whole genome shotgun (WGS) entry which is preliminary data.</text>
</comment>
<dbReference type="InterPro" id="IPR036388">
    <property type="entry name" value="WH-like_DNA-bd_sf"/>
</dbReference>
<keyword evidence="2" id="KW-0238">DNA-binding</keyword>
<name>A0A2T5V6H2_9HYPH</name>
<accession>A0A2T5V6H2</accession>
<proteinExistence type="predicted"/>
<dbReference type="InterPro" id="IPR050679">
    <property type="entry name" value="Bact_HTH_transcr_reg"/>
</dbReference>
<dbReference type="SMART" id="SM00866">
    <property type="entry name" value="UTRA"/>
    <property type="match status" value="1"/>
</dbReference>
<keyword evidence="7" id="KW-1185">Reference proteome</keyword>
<dbReference type="RefSeq" id="WP_107990887.1">
    <property type="nucleotide sequence ID" value="NZ_QAYG01000007.1"/>
</dbReference>
<evidence type="ECO:0000313" key="6">
    <source>
        <dbReference type="EMBL" id="PTW59349.1"/>
    </source>
</evidence>
<dbReference type="SUPFAM" id="SSF64288">
    <property type="entry name" value="Chorismate lyase-like"/>
    <property type="match status" value="1"/>
</dbReference>
<dbReference type="PROSITE" id="PS50949">
    <property type="entry name" value="HTH_GNTR"/>
    <property type="match status" value="1"/>
</dbReference>
<evidence type="ECO:0000256" key="4">
    <source>
        <dbReference type="SAM" id="MobiDB-lite"/>
    </source>
</evidence>
<reference evidence="6 7" key="1">
    <citation type="submission" date="2018-04" db="EMBL/GenBank/DDBJ databases">
        <title>Genomic Encyclopedia of Archaeal and Bacterial Type Strains, Phase II (KMG-II): from individual species to whole genera.</title>
        <authorList>
            <person name="Goeker M."/>
        </authorList>
    </citation>
    <scope>NUCLEOTIDE SEQUENCE [LARGE SCALE GENOMIC DNA]</scope>
    <source>
        <strain evidence="6 7">DSM 23382</strain>
    </source>
</reference>
<dbReference type="SUPFAM" id="SSF46785">
    <property type="entry name" value="Winged helix' DNA-binding domain"/>
    <property type="match status" value="1"/>
</dbReference>
<evidence type="ECO:0000256" key="3">
    <source>
        <dbReference type="ARBA" id="ARBA00023163"/>
    </source>
</evidence>
<evidence type="ECO:0000256" key="1">
    <source>
        <dbReference type="ARBA" id="ARBA00023015"/>
    </source>
</evidence>
<feature type="compositionally biased region" description="Basic and acidic residues" evidence="4">
    <location>
        <begin position="1"/>
        <end position="24"/>
    </location>
</feature>
<dbReference type="InterPro" id="IPR036390">
    <property type="entry name" value="WH_DNA-bd_sf"/>
</dbReference>
<sequence>MSDKRQSDDGKEAGGTDRQPEGKGRSVGLLSTQSRVPLYHQIFLILRNRIYGGEIMPGNLVPGEQELAAEFDVSRITAKRALNELADAGLVVRERGRGTRVIHRPPAPAVASSIEGWLENITLMGTATEARVLEFDHVHANEDVAHALEIEAGSDVQRAVRVRTLDGEPMSYLITYVPGDIGRQFDRDDLDRSPLLRLLEMAGIEVSSARQQISAIVADPAVANALSIQAGSPLLEILRVVRDTSGRPVEYLRVLYRPDVYRFDMSMRRVREKEGMRWAALTSSSVPAGDA</sequence>
<organism evidence="6 7">
    <name type="scientific">Breoghania corrubedonensis</name>
    <dbReference type="NCBI Taxonomy" id="665038"/>
    <lineage>
        <taxon>Bacteria</taxon>
        <taxon>Pseudomonadati</taxon>
        <taxon>Pseudomonadota</taxon>
        <taxon>Alphaproteobacteria</taxon>
        <taxon>Hyphomicrobiales</taxon>
        <taxon>Stappiaceae</taxon>
        <taxon>Breoghania</taxon>
    </lineage>
</organism>
<dbReference type="AlphaFoldDB" id="A0A2T5V6H2"/>
<feature type="domain" description="HTH gntR-type" evidence="5">
    <location>
        <begin position="36"/>
        <end position="104"/>
    </location>
</feature>
<keyword evidence="1" id="KW-0805">Transcription regulation</keyword>
<dbReference type="GO" id="GO:0003700">
    <property type="term" value="F:DNA-binding transcription factor activity"/>
    <property type="evidence" value="ECO:0007669"/>
    <property type="project" value="InterPro"/>
</dbReference>
<evidence type="ECO:0000259" key="5">
    <source>
        <dbReference type="PROSITE" id="PS50949"/>
    </source>
</evidence>